<reference evidence="3 4" key="1">
    <citation type="journal article" date="2024" name="IMA Fungus">
        <title>IMA Genome - F19 : A genome assembly and annotation guide to empower mycologists, including annotated draft genome sequences of Ceratocystis pirilliformis, Diaporthe australafricana, Fusarium ophioides, Paecilomyces lecythidis, and Sporothrix stenoceras.</title>
        <authorList>
            <person name="Aylward J."/>
            <person name="Wilson A.M."/>
            <person name="Visagie C.M."/>
            <person name="Spraker J."/>
            <person name="Barnes I."/>
            <person name="Buitendag C."/>
            <person name="Ceriani C."/>
            <person name="Del Mar Angel L."/>
            <person name="du Plessis D."/>
            <person name="Fuchs T."/>
            <person name="Gasser K."/>
            <person name="Kramer D."/>
            <person name="Li W."/>
            <person name="Munsamy K."/>
            <person name="Piso A."/>
            <person name="Price J.L."/>
            <person name="Sonnekus B."/>
            <person name="Thomas C."/>
            <person name="van der Nest A."/>
            <person name="van Dijk A."/>
            <person name="van Heerden A."/>
            <person name="van Vuuren N."/>
            <person name="Yilmaz N."/>
            <person name="Duong T.A."/>
            <person name="van der Merwe N.A."/>
            <person name="Wingfield M.J."/>
            <person name="Wingfield B.D."/>
        </authorList>
    </citation>
    <scope>NUCLEOTIDE SEQUENCE [LARGE SCALE GENOMIC DNA]</scope>
    <source>
        <strain evidence="3 4">CMW 18300</strain>
    </source>
</reference>
<feature type="compositionally biased region" description="Acidic residues" evidence="1">
    <location>
        <begin position="59"/>
        <end position="77"/>
    </location>
</feature>
<keyword evidence="2" id="KW-0472">Membrane</keyword>
<keyword evidence="2" id="KW-1133">Transmembrane helix</keyword>
<comment type="caution">
    <text evidence="3">The sequence shown here is derived from an EMBL/GenBank/DDBJ whole genome shotgun (WGS) entry which is preliminary data.</text>
</comment>
<sequence length="135" mass="15301">MHIPTTHRSIPNKESSADVEFYGNLAIYGLLAIAAVIILVMLALTIHDGFQFLDTPIDNFEDSSSEEDSEEEEEEAEPHDLTLTAEGRLVNNKSSSRPNVIHYGTFRYYKGTWYNAEGTPMTRDEWNTTVYDPLL</sequence>
<dbReference type="EMBL" id="JAWRVE010000041">
    <property type="protein sequence ID" value="KAL1869355.1"/>
    <property type="molecule type" value="Genomic_DNA"/>
</dbReference>
<evidence type="ECO:0000313" key="4">
    <source>
        <dbReference type="Proteomes" id="UP001583177"/>
    </source>
</evidence>
<evidence type="ECO:0000313" key="3">
    <source>
        <dbReference type="EMBL" id="KAL1869355.1"/>
    </source>
</evidence>
<gene>
    <name evidence="3" type="ORF">Daus18300_005567</name>
</gene>
<keyword evidence="4" id="KW-1185">Reference proteome</keyword>
<evidence type="ECO:0000256" key="2">
    <source>
        <dbReference type="SAM" id="Phobius"/>
    </source>
</evidence>
<dbReference type="Proteomes" id="UP001583177">
    <property type="component" value="Unassembled WGS sequence"/>
</dbReference>
<feature type="transmembrane region" description="Helical" evidence="2">
    <location>
        <begin position="25"/>
        <end position="46"/>
    </location>
</feature>
<protein>
    <submittedName>
        <fullName evidence="3">Uncharacterized protein</fullName>
    </submittedName>
</protein>
<evidence type="ECO:0000256" key="1">
    <source>
        <dbReference type="SAM" id="MobiDB-lite"/>
    </source>
</evidence>
<name>A0ABR3X124_9PEZI</name>
<accession>A0ABR3X124</accession>
<organism evidence="3 4">
    <name type="scientific">Diaporthe australafricana</name>
    <dbReference type="NCBI Taxonomy" id="127596"/>
    <lineage>
        <taxon>Eukaryota</taxon>
        <taxon>Fungi</taxon>
        <taxon>Dikarya</taxon>
        <taxon>Ascomycota</taxon>
        <taxon>Pezizomycotina</taxon>
        <taxon>Sordariomycetes</taxon>
        <taxon>Sordariomycetidae</taxon>
        <taxon>Diaporthales</taxon>
        <taxon>Diaporthaceae</taxon>
        <taxon>Diaporthe</taxon>
    </lineage>
</organism>
<proteinExistence type="predicted"/>
<keyword evidence="2" id="KW-0812">Transmembrane</keyword>
<feature type="region of interest" description="Disordered" evidence="1">
    <location>
        <begin position="56"/>
        <end position="88"/>
    </location>
</feature>